<dbReference type="AlphaFoldDB" id="A0A1D6ENS8"/>
<organism evidence="1">
    <name type="scientific">Zea mays</name>
    <name type="common">Maize</name>
    <dbReference type="NCBI Taxonomy" id="4577"/>
    <lineage>
        <taxon>Eukaryota</taxon>
        <taxon>Viridiplantae</taxon>
        <taxon>Streptophyta</taxon>
        <taxon>Embryophyta</taxon>
        <taxon>Tracheophyta</taxon>
        <taxon>Spermatophyta</taxon>
        <taxon>Magnoliopsida</taxon>
        <taxon>Liliopsida</taxon>
        <taxon>Poales</taxon>
        <taxon>Poaceae</taxon>
        <taxon>PACMAD clade</taxon>
        <taxon>Panicoideae</taxon>
        <taxon>Andropogonodae</taxon>
        <taxon>Andropogoneae</taxon>
        <taxon>Tripsacinae</taxon>
        <taxon>Zea</taxon>
    </lineage>
</organism>
<dbReference type="EMBL" id="CM007648">
    <property type="protein sequence ID" value="ONM21441.1"/>
    <property type="molecule type" value="Genomic_DNA"/>
</dbReference>
<dbReference type="InParanoid" id="A0A1D6ENS8"/>
<protein>
    <submittedName>
        <fullName evidence="1">E3 ubiquitin-protein ligase ORTHRUS 2</fullName>
    </submittedName>
</protein>
<gene>
    <name evidence="1" type="ORF">ZEAMMB73_Zm00001d005551</name>
</gene>
<sequence>MIYGNFVSDSKGTEDCFRSTEKCFCFMF</sequence>
<reference evidence="1" key="1">
    <citation type="submission" date="2015-12" db="EMBL/GenBank/DDBJ databases">
        <title>Update maize B73 reference genome by single molecule sequencing technologies.</title>
        <authorList>
            <consortium name="Maize Genome Sequencing Project"/>
            <person name="Ware D."/>
        </authorList>
    </citation>
    <scope>NUCLEOTIDE SEQUENCE [LARGE SCALE GENOMIC DNA]</scope>
    <source>
        <tissue evidence="1">Seedling</tissue>
    </source>
</reference>
<proteinExistence type="predicted"/>
<accession>A0A1D6ENS8</accession>
<name>A0A1D6ENS8_MAIZE</name>
<evidence type="ECO:0000313" key="1">
    <source>
        <dbReference type="EMBL" id="ONM21441.1"/>
    </source>
</evidence>